<reference evidence="2 3" key="1">
    <citation type="journal article" date="2017" name="BMC Genomics">
        <title>Whole-genome assembly of Babesia ovata and comparative genomics between closely related pathogens.</title>
        <authorList>
            <person name="Yamagishi J."/>
            <person name="Asada M."/>
            <person name="Hakimi H."/>
            <person name="Tanaka T.Q."/>
            <person name="Sugimoto C."/>
            <person name="Kawazu S."/>
        </authorList>
    </citation>
    <scope>NUCLEOTIDE SEQUENCE [LARGE SCALE GENOMIC DNA]</scope>
    <source>
        <strain evidence="2 3">Miyake</strain>
    </source>
</reference>
<evidence type="ECO:0000313" key="2">
    <source>
        <dbReference type="EMBL" id="GBE62923.1"/>
    </source>
</evidence>
<accession>A0A2H6KIU9</accession>
<sequence>MVSLADLSGKLGQFIGQSDAVTKAINDAITAIINSHDEFKSLRNSPSSPAQSSGSVPAELINVAELLQKIQHFKKEIASLEKRKSDQNPSLSSEDSRLLSSHQSKLQSLQRLKSLNESFESLSNNNDNCKNLLESLCGGLEKFLGLKDGNYTGEGIVYSDLDRLADGVMSFLHGVLESVKDDDNVTKYDNYLNTNEKLNDVLQHLHSSIGQGRSVFGPQVTAVSDWLGRYEGEVNKKCEEFKKPITILKEEMKKHHDKIQEEKEFNELSYLVKEWTHRAQWYIDRAKDAENALKNIDPALSGKLTSHIKMLLQATGTFKEAAGNDDLKEMFMYAGAKMSAVVEFVDVNFREKSAWLQQYLRKNLGDLLKKLEDLRTGKFKTLADSVNKDLLGAFSKVKQGINGLVPKYRTDVVDKVRDIKNASDDFNKKFPVTRNALEKTITEVETQLGNFAKLARVSNAAGLAVTAPFLTAIGNDDDDDEPFQGLTTYFVLLDQQVMQHVKDAMDGIGNVLKNLVPFSQGNAYVKAEGQNIKKANTALQKLKEMTVSLDGFKIGDQDIEVKFVELNHLKMESEIGEIKAAVDEFDRDAYKVILPFKTIYPKLVAFTKDVSEHSQQVVEKLMEKIESQVKMEIKAVAGAIEAMVTQIKKGVNHDTDDRDVDYGNYGGGSQTAAGLAKLVNTFKADIDGALATLEESVGKEDQTKDGDSIYSNLKQLSEDVQRLGQSVADVRDKVKSVGNQLSVCIAQAERLITAAPQRTASVFTQLRSDVNSKINSAFTALQTQAKSLYTDRKTKEVTALQKIVDEQFKEIEKIINADKILGLKGYLNKLKEKFMPSVNEFAQSLSSPPEPQEKKKLADLAPKVKEGFENFFKDLQGQGDLTILSLRFAKLSEKFNALLSPLTHYNHAFTNNLETLKNEVYSLCQLILANNAQKVSLSLRQGLDKFTEELTKAYVNVYDGGYRINWSDETETIYGAKIFCTISPIWLDDLTRLRRKCRPGGLWKEKLINTSIEDANHNGVNPLGAFLHKCGYIVSREKQDGELRNNNECKGEHIYELLRRDSSYLVRSHDEQNDASSASLRGILRTLCDYIKHYYEACHLPTITSPKYPASVHQMLTWLTGLPHNPVYDSLALDGFGALFEKPDKGAESNDAADPLVLETDDDILPAYPQDITANSLRSILSEVCYYAEETLIAILGHGHSGGMYACDYNTNSAKLTYPSDASQCLYLLVEIVNRVFHQLCFLQNQCTYESDISGWADCWYGKHVGGSNWRCNDLQCPRQMADQRGDQTCNQKCNHQPNCGIKSPLQSFLEDGLPGFLPHPFDKPDCKMTCSLANHRGIPCKTPMGFGDISVAASHTEKGERLYAVLDDFCGDADKPLSKLCGSLACLLTTPPKTLGDMFSFYHQFLNGWNGSGIHRRGAFEQAVTRANFEAQGTDLDVTPIFQSRDHTGNSTTHANGDLFILVSCNGGSATLDPIGTCGPYLKPLNDDTRGMFSEKHADKYLSWIVYLTETFYDLLYKLLEDCKKKCGSPASRCNRETCVKDCRAVITSTKSPSSNHETLCKSIVQCNAALPNLYKYGFYYGSSTDLNGTYGDENKRTCQDFCKALDRVLNKEKHLERALAKLIYVTIPDFLWAIRTPFSYLLLALWSLSLLYLLHIAVVRLDVLRIRSHLRSPSSHRIAAQSLLAAARVKALANVKYFSP</sequence>
<dbReference type="GeneID" id="39876693"/>
<dbReference type="OrthoDB" id="5423371at2759"/>
<feature type="transmembrane region" description="Helical" evidence="1">
    <location>
        <begin position="1640"/>
        <end position="1663"/>
    </location>
</feature>
<keyword evidence="1" id="KW-1133">Transmembrane helix</keyword>
<dbReference type="EMBL" id="BDSA01000008">
    <property type="protein sequence ID" value="GBE62923.1"/>
    <property type="molecule type" value="Genomic_DNA"/>
</dbReference>
<keyword evidence="3" id="KW-1185">Reference proteome</keyword>
<dbReference type="RefSeq" id="XP_028869166.1">
    <property type="nucleotide sequence ID" value="XM_029013333.1"/>
</dbReference>
<dbReference type="VEuPathDB" id="PiroplasmaDB:BOVATA_044160"/>
<comment type="caution">
    <text evidence="2">The sequence shown here is derived from an EMBL/GenBank/DDBJ whole genome shotgun (WGS) entry which is preliminary data.</text>
</comment>
<dbReference type="Proteomes" id="UP000236319">
    <property type="component" value="Unassembled WGS sequence"/>
</dbReference>
<keyword evidence="1" id="KW-0812">Transmembrane</keyword>
<evidence type="ECO:0000256" key="1">
    <source>
        <dbReference type="SAM" id="Phobius"/>
    </source>
</evidence>
<evidence type="ECO:0000313" key="3">
    <source>
        <dbReference type="Proteomes" id="UP000236319"/>
    </source>
</evidence>
<keyword evidence="1" id="KW-0472">Membrane</keyword>
<protein>
    <submittedName>
        <fullName evidence="2">Uncharacterized protein</fullName>
    </submittedName>
</protein>
<proteinExistence type="predicted"/>
<organism evidence="2 3">
    <name type="scientific">Babesia ovata</name>
    <dbReference type="NCBI Taxonomy" id="189622"/>
    <lineage>
        <taxon>Eukaryota</taxon>
        <taxon>Sar</taxon>
        <taxon>Alveolata</taxon>
        <taxon>Apicomplexa</taxon>
        <taxon>Aconoidasida</taxon>
        <taxon>Piroplasmida</taxon>
        <taxon>Babesiidae</taxon>
        <taxon>Babesia</taxon>
    </lineage>
</organism>
<name>A0A2H6KIU9_9APIC</name>
<gene>
    <name evidence="2" type="ORF">BOVATA_044160</name>
</gene>